<dbReference type="CDD" id="cd07561">
    <property type="entry name" value="Peptidase_S41_CPP_like"/>
    <property type="match status" value="1"/>
</dbReference>
<dbReference type="GO" id="GO:0008236">
    <property type="term" value="F:serine-type peptidase activity"/>
    <property type="evidence" value="ECO:0007669"/>
    <property type="project" value="InterPro"/>
</dbReference>
<dbReference type="Gene3D" id="2.30.42.10">
    <property type="match status" value="1"/>
</dbReference>
<dbReference type="PANTHER" id="PTHR32060:SF30">
    <property type="entry name" value="CARBOXY-TERMINAL PROCESSING PROTEASE CTPA"/>
    <property type="match status" value="1"/>
</dbReference>
<protein>
    <submittedName>
        <fullName evidence="2">S41 family peptidase</fullName>
    </submittedName>
</protein>
<dbReference type="Gene3D" id="3.30.750.170">
    <property type="match status" value="1"/>
</dbReference>
<evidence type="ECO:0000313" key="3">
    <source>
        <dbReference type="Proteomes" id="UP001220610"/>
    </source>
</evidence>
<evidence type="ECO:0000259" key="1">
    <source>
        <dbReference type="SMART" id="SM00245"/>
    </source>
</evidence>
<proteinExistence type="predicted"/>
<dbReference type="PANTHER" id="PTHR32060">
    <property type="entry name" value="TAIL-SPECIFIC PROTEASE"/>
    <property type="match status" value="1"/>
</dbReference>
<accession>A0AAJ5WT89</accession>
<sequence length="471" mass="51720">MPIHHRSFLFFRRMAAAGLRLAAVLLLFGLSCSKKHGFQPTDPLGIANKWVYDSMQLYYYWNKDLPAQPPYQLPTEEFFKKLLSAKDRFSWLYNGQLSTYPKSAAELFGFHYALVPHPFQAGRLTGIVTMVIPGSRAYLVGLERGMFFTKVNEADINAAAPAETAKRVVEGSTVTLQLASFDRDQTSLADSAVVVIPQGPVPQQSVFAARHFVRNGIRTGYLAYYLCNEYDDGSLLQAVGKLQEAAIAELIIDLRYNPGGSVASATKLAAMLAPAFNPDALFITYQGNQHGGKLQQSFAQAIAFSVVPQGRDMNELKALNLGLKRVFILVSQHTASAAELLAHNLRPFLPVILIGGKTLGKDEAAFKIEDRRTPRQVDWVIMPTVYKIADAHGMGNYSDGLLPDYTVDELSQLPLQPLGLPGDRSVDKALQLIYGSTAVQPVELKIKKNGIGSGNIEFIRPSSGGPVIVYR</sequence>
<dbReference type="GO" id="GO:0030288">
    <property type="term" value="C:outer membrane-bounded periplasmic space"/>
    <property type="evidence" value="ECO:0007669"/>
    <property type="project" value="TreeGrafter"/>
</dbReference>
<dbReference type="PROSITE" id="PS51257">
    <property type="entry name" value="PROKAR_LIPOPROTEIN"/>
    <property type="match status" value="1"/>
</dbReference>
<evidence type="ECO:0000313" key="2">
    <source>
        <dbReference type="EMBL" id="WEK35237.1"/>
    </source>
</evidence>
<name>A0AAJ5WT89_9BACT</name>
<dbReference type="Pfam" id="PF18294">
    <property type="entry name" value="Pept_S41_N"/>
    <property type="match status" value="1"/>
</dbReference>
<feature type="domain" description="Tail specific protease" evidence="1">
    <location>
        <begin position="205"/>
        <end position="408"/>
    </location>
</feature>
<dbReference type="GO" id="GO:0004175">
    <property type="term" value="F:endopeptidase activity"/>
    <property type="evidence" value="ECO:0007669"/>
    <property type="project" value="TreeGrafter"/>
</dbReference>
<dbReference type="Gene3D" id="3.90.226.10">
    <property type="entry name" value="2-enoyl-CoA Hydratase, Chain A, domain 1"/>
    <property type="match status" value="1"/>
</dbReference>
<dbReference type="SUPFAM" id="SSF50156">
    <property type="entry name" value="PDZ domain-like"/>
    <property type="match status" value="1"/>
</dbReference>
<dbReference type="EMBL" id="CP119311">
    <property type="protein sequence ID" value="WEK35237.1"/>
    <property type="molecule type" value="Genomic_DNA"/>
</dbReference>
<dbReference type="SMART" id="SM00245">
    <property type="entry name" value="TSPc"/>
    <property type="match status" value="1"/>
</dbReference>
<dbReference type="Pfam" id="PF03572">
    <property type="entry name" value="Peptidase_S41"/>
    <property type="match status" value="1"/>
</dbReference>
<organism evidence="2 3">
    <name type="scientific">Candidatus Pseudobacter hemicellulosilyticus</name>
    <dbReference type="NCBI Taxonomy" id="3121375"/>
    <lineage>
        <taxon>Bacteria</taxon>
        <taxon>Pseudomonadati</taxon>
        <taxon>Bacteroidota</taxon>
        <taxon>Chitinophagia</taxon>
        <taxon>Chitinophagales</taxon>
        <taxon>Chitinophagaceae</taxon>
        <taxon>Pseudobacter</taxon>
    </lineage>
</organism>
<reference evidence="2" key="1">
    <citation type="submission" date="2023-03" db="EMBL/GenBank/DDBJ databases">
        <title>Andean soil-derived lignocellulolytic bacterial consortium as a source of novel taxa and putative plastic-active enzymes.</title>
        <authorList>
            <person name="Diaz-Garcia L."/>
            <person name="Chuvochina M."/>
            <person name="Feuerriegel G."/>
            <person name="Bunk B."/>
            <person name="Sproer C."/>
            <person name="Streit W.R."/>
            <person name="Rodriguez L.M."/>
            <person name="Overmann J."/>
            <person name="Jimenez D.J."/>
        </authorList>
    </citation>
    <scope>NUCLEOTIDE SEQUENCE</scope>
    <source>
        <strain evidence="2">MAG 7</strain>
    </source>
</reference>
<gene>
    <name evidence="2" type="ORF">P0Y53_22330</name>
</gene>
<dbReference type="GO" id="GO:0006508">
    <property type="term" value="P:proteolysis"/>
    <property type="evidence" value="ECO:0007669"/>
    <property type="project" value="InterPro"/>
</dbReference>
<dbReference type="InterPro" id="IPR041613">
    <property type="entry name" value="Pept_S41_N"/>
</dbReference>
<dbReference type="InterPro" id="IPR036034">
    <property type="entry name" value="PDZ_sf"/>
</dbReference>
<dbReference type="GO" id="GO:0007165">
    <property type="term" value="P:signal transduction"/>
    <property type="evidence" value="ECO:0007669"/>
    <property type="project" value="TreeGrafter"/>
</dbReference>
<dbReference type="InterPro" id="IPR005151">
    <property type="entry name" value="Tail-specific_protease"/>
</dbReference>
<dbReference type="SUPFAM" id="SSF52096">
    <property type="entry name" value="ClpP/crotonase"/>
    <property type="match status" value="1"/>
</dbReference>
<dbReference type="Proteomes" id="UP001220610">
    <property type="component" value="Chromosome"/>
</dbReference>
<dbReference type="AlphaFoldDB" id="A0AAJ5WT89"/>
<dbReference type="InterPro" id="IPR029045">
    <property type="entry name" value="ClpP/crotonase-like_dom_sf"/>
</dbReference>